<dbReference type="InterPro" id="IPR050597">
    <property type="entry name" value="Cytochrome_c_Oxidase_Subunit"/>
</dbReference>
<evidence type="ECO:0000256" key="5">
    <source>
        <dbReference type="SAM" id="Phobius"/>
    </source>
</evidence>
<dbReference type="PROSITE" id="PS51007">
    <property type="entry name" value="CYTC"/>
    <property type="match status" value="1"/>
</dbReference>
<keyword evidence="3 4" id="KW-0408">Iron</keyword>
<dbReference type="Gene3D" id="1.10.760.10">
    <property type="entry name" value="Cytochrome c-like domain"/>
    <property type="match status" value="1"/>
</dbReference>
<proteinExistence type="predicted"/>
<dbReference type="Pfam" id="PF14715">
    <property type="entry name" value="FixP_N"/>
    <property type="match status" value="1"/>
</dbReference>
<dbReference type="InterPro" id="IPR036909">
    <property type="entry name" value="Cyt_c-like_dom_sf"/>
</dbReference>
<dbReference type="InterPro" id="IPR038414">
    <property type="entry name" value="CcoP_N_sf"/>
</dbReference>
<dbReference type="RefSeq" id="WP_139367114.1">
    <property type="nucleotide sequence ID" value="NZ_FUWH01000005.1"/>
</dbReference>
<evidence type="ECO:0000313" key="9">
    <source>
        <dbReference type="Proteomes" id="UP000190888"/>
    </source>
</evidence>
<evidence type="ECO:0000256" key="1">
    <source>
        <dbReference type="ARBA" id="ARBA00022617"/>
    </source>
</evidence>
<dbReference type="PANTHER" id="PTHR33751:SF1">
    <property type="entry name" value="CBB3-TYPE CYTOCHROME C OXIDASE SUBUNIT FIXP"/>
    <property type="match status" value="1"/>
</dbReference>
<evidence type="ECO:0000313" key="8">
    <source>
        <dbReference type="EMBL" id="SJZ88776.1"/>
    </source>
</evidence>
<keyword evidence="9" id="KW-1185">Reference proteome</keyword>
<feature type="domain" description="Cytochrome c" evidence="7">
    <location>
        <begin position="271"/>
        <end position="350"/>
    </location>
</feature>
<dbReference type="PANTHER" id="PTHR33751">
    <property type="entry name" value="CBB3-TYPE CYTOCHROME C OXIDASE SUBUNIT FIXP"/>
    <property type="match status" value="1"/>
</dbReference>
<feature type="transmembrane region" description="Helical" evidence="5">
    <location>
        <begin position="128"/>
        <end position="148"/>
    </location>
</feature>
<evidence type="ECO:0000256" key="4">
    <source>
        <dbReference type="PROSITE-ProRule" id="PRU00433"/>
    </source>
</evidence>
<dbReference type="Gene3D" id="6.10.280.130">
    <property type="match status" value="1"/>
</dbReference>
<dbReference type="GO" id="GO:0020037">
    <property type="term" value="F:heme binding"/>
    <property type="evidence" value="ECO:0007669"/>
    <property type="project" value="InterPro"/>
</dbReference>
<dbReference type="OrthoDB" id="9811281at2"/>
<keyword evidence="2 4" id="KW-0479">Metal-binding</keyword>
<dbReference type="SUPFAM" id="SSF46626">
    <property type="entry name" value="Cytochrome c"/>
    <property type="match status" value="1"/>
</dbReference>
<dbReference type="EMBL" id="FUWH01000005">
    <property type="protein sequence ID" value="SJZ88776.1"/>
    <property type="molecule type" value="Genomic_DNA"/>
</dbReference>
<keyword evidence="5" id="KW-0812">Transmembrane</keyword>
<dbReference type="PROSITE" id="PS51318">
    <property type="entry name" value="TAT"/>
    <property type="match status" value="1"/>
</dbReference>
<feature type="transmembrane region" description="Helical" evidence="5">
    <location>
        <begin position="89"/>
        <end position="108"/>
    </location>
</feature>
<reference evidence="8 9" key="1">
    <citation type="submission" date="2017-02" db="EMBL/GenBank/DDBJ databases">
        <authorList>
            <person name="Peterson S.W."/>
        </authorList>
    </citation>
    <scope>NUCLEOTIDE SEQUENCE [LARGE SCALE GENOMIC DNA]</scope>
    <source>
        <strain evidence="8 9">DSM 22335</strain>
    </source>
</reference>
<keyword evidence="5" id="KW-0472">Membrane</keyword>
<dbReference type="InterPro" id="IPR006311">
    <property type="entry name" value="TAT_signal"/>
</dbReference>
<keyword evidence="1 4" id="KW-0349">Heme</keyword>
<keyword evidence="5" id="KW-1133">Transmembrane helix</keyword>
<dbReference type="AlphaFoldDB" id="A0A1T4PC29"/>
<dbReference type="Proteomes" id="UP000190888">
    <property type="component" value="Unassembled WGS sequence"/>
</dbReference>
<evidence type="ECO:0000256" key="3">
    <source>
        <dbReference type="ARBA" id="ARBA00023004"/>
    </source>
</evidence>
<dbReference type="Pfam" id="PF13442">
    <property type="entry name" value="Cytochrome_CBB3"/>
    <property type="match status" value="1"/>
</dbReference>
<feature type="transmembrane region" description="Helical" evidence="5">
    <location>
        <begin position="45"/>
        <end position="68"/>
    </location>
</feature>
<dbReference type="GO" id="GO:0046872">
    <property type="term" value="F:metal ion binding"/>
    <property type="evidence" value="ECO:0007669"/>
    <property type="project" value="UniProtKB-KW"/>
</dbReference>
<organism evidence="8 9">
    <name type="scientific">Sediminibacterium ginsengisoli</name>
    <dbReference type="NCBI Taxonomy" id="413434"/>
    <lineage>
        <taxon>Bacteria</taxon>
        <taxon>Pseudomonadati</taxon>
        <taxon>Bacteroidota</taxon>
        <taxon>Chitinophagia</taxon>
        <taxon>Chitinophagales</taxon>
        <taxon>Chitinophagaceae</taxon>
        <taxon>Sediminibacterium</taxon>
    </lineage>
</organism>
<gene>
    <name evidence="8" type="ORF">SAMN04488132_105251</name>
</gene>
<dbReference type="InterPro" id="IPR009056">
    <property type="entry name" value="Cyt_c-like_dom"/>
</dbReference>
<dbReference type="PROSITE" id="PS51257">
    <property type="entry name" value="PROKAR_LIPOPROTEIN"/>
    <property type="match status" value="1"/>
</dbReference>
<evidence type="ECO:0000259" key="7">
    <source>
        <dbReference type="PROSITE" id="PS51007"/>
    </source>
</evidence>
<dbReference type="GO" id="GO:0009055">
    <property type="term" value="F:electron transfer activity"/>
    <property type="evidence" value="ECO:0007669"/>
    <property type="project" value="InterPro"/>
</dbReference>
<keyword evidence="6" id="KW-0732">Signal</keyword>
<evidence type="ECO:0000256" key="2">
    <source>
        <dbReference type="ARBA" id="ARBA00022723"/>
    </source>
</evidence>
<feature type="chain" id="PRO_5013046585" evidence="6">
    <location>
        <begin position="28"/>
        <end position="377"/>
    </location>
</feature>
<name>A0A1T4PC29_9BACT</name>
<evidence type="ECO:0000256" key="6">
    <source>
        <dbReference type="SAM" id="SignalP"/>
    </source>
</evidence>
<feature type="transmembrane region" description="Helical" evidence="5">
    <location>
        <begin position="206"/>
        <end position="226"/>
    </location>
</feature>
<protein>
    <submittedName>
        <fullName evidence="8">Cytochrome c oxidase cbb3-type subunit 3</fullName>
    </submittedName>
</protein>
<accession>A0A1T4PC29</accession>
<feature type="signal peptide" evidence="6">
    <location>
        <begin position="1"/>
        <end position="27"/>
    </location>
</feature>
<sequence length="377" mass="41336">MLLRLVKDKRRSFMLAGLLLACSGAMAQTAAPATAVPAAGNGYEVARYVIVIIAFVMACVIAVLGSVLKVAAAMHLERVKEEEKKKADLLKPAASIFALLLTLKLSAQDVAATAAPAKASYLPWDITLFLWVLGIELAVILFLVRSLLQFLPAKKAKTAEEIEARKKLPSFFQKINKTVPLEQEHTLDLQHNYDGIRELDNNIPGWWKIAFYGTIVFAFVYLYRMFVAESMPTQLQELARSNEAAAIEMQAYLANAANNVDEKTVTMLDAAGIGTGHEIFIKNCAACHGDKGQGGVGPNLTDEYWLHKGSLKDVFYSIKYGWPEKGMKSWKEDLSPVQIAQVASYIKSIKGSNPPAAKEKQGELFEELAADSVVAKQ</sequence>
<dbReference type="InterPro" id="IPR032858">
    <property type="entry name" value="CcoP_N"/>
</dbReference>
<dbReference type="STRING" id="413434.SAMN04488132_105251"/>